<dbReference type="EMBL" id="PVTT01000001">
    <property type="protein sequence ID" value="PRY94587.1"/>
    <property type="molecule type" value="Genomic_DNA"/>
</dbReference>
<dbReference type="InterPro" id="IPR005511">
    <property type="entry name" value="SMP-30"/>
</dbReference>
<dbReference type="PRINTS" id="PR01790">
    <property type="entry name" value="SMP30FAMILY"/>
</dbReference>
<dbReference type="Proteomes" id="UP000238801">
    <property type="component" value="Unassembled WGS sequence"/>
</dbReference>
<proteinExistence type="inferred from homology"/>
<sequence>MMDVFDPRPCQLGEGPLWHPGRGQLFWFDILGGRLMSRAGGEALEWDLGEMASAAGWVDRDTLLLATETALRRFDIRTGALETVLPLEEGDAVTRSNDGRADPMGGFWIGTMGKEAEEGVGTIYRLHRGDLRALHEGVTIPNAICFAPDGRTGYHADTARGLLWRQPLDPEGWPEGGPEVLIDFRGEGLNPDGAVTDAHGNLWIAQWGASRIACHAPDGVFLRAVALEAPQPSCPAFGGADLSSLHATTARQGMDAAALDRAPLSGRTFVLKGCAQGRPEPRVVLG</sequence>
<feature type="binding site" evidence="3">
    <location>
        <position position="97"/>
    </location>
    <ligand>
        <name>substrate</name>
    </ligand>
</feature>
<dbReference type="InterPro" id="IPR011042">
    <property type="entry name" value="6-blade_b-propeller_TolB-like"/>
</dbReference>
<evidence type="ECO:0000259" key="4">
    <source>
        <dbReference type="Pfam" id="PF08450"/>
    </source>
</evidence>
<reference evidence="5 6" key="1">
    <citation type="submission" date="2018-03" db="EMBL/GenBank/DDBJ databases">
        <title>Genomic Encyclopedia of Archaeal and Bacterial Type Strains, Phase II (KMG-II): from individual species to whole genera.</title>
        <authorList>
            <person name="Goeker M."/>
        </authorList>
    </citation>
    <scope>NUCLEOTIDE SEQUENCE [LARGE SCALE GENOMIC DNA]</scope>
    <source>
        <strain evidence="5 6">DSM 29318</strain>
    </source>
</reference>
<evidence type="ECO:0000313" key="5">
    <source>
        <dbReference type="EMBL" id="PRY94587.1"/>
    </source>
</evidence>
<comment type="cofactor">
    <cofactor evidence="3">
        <name>Zn(2+)</name>
        <dbReference type="ChEBI" id="CHEBI:29105"/>
    </cofactor>
    <text evidence="3">Binds 1 divalent metal cation per subunit.</text>
</comment>
<feature type="binding site" evidence="3">
    <location>
        <position position="95"/>
    </location>
    <ligand>
        <name>substrate</name>
    </ligand>
</feature>
<feature type="active site" description="Proton donor/acceptor" evidence="2">
    <location>
        <position position="192"/>
    </location>
</feature>
<dbReference type="GO" id="GO:0005509">
    <property type="term" value="F:calcium ion binding"/>
    <property type="evidence" value="ECO:0007669"/>
    <property type="project" value="TreeGrafter"/>
</dbReference>
<accession>A0A2T0X6N5</accession>
<comment type="similarity">
    <text evidence="1">Belongs to the SMP-30/CGR1 family.</text>
</comment>
<dbReference type="PANTHER" id="PTHR10907">
    <property type="entry name" value="REGUCALCIN"/>
    <property type="match status" value="1"/>
</dbReference>
<evidence type="ECO:0000256" key="3">
    <source>
        <dbReference type="PIRSR" id="PIRSR605511-2"/>
    </source>
</evidence>
<dbReference type="GO" id="GO:0004341">
    <property type="term" value="F:gluconolactonase activity"/>
    <property type="evidence" value="ECO:0007669"/>
    <property type="project" value="TreeGrafter"/>
</dbReference>
<evidence type="ECO:0000256" key="2">
    <source>
        <dbReference type="PIRSR" id="PIRSR605511-1"/>
    </source>
</evidence>
<keyword evidence="6" id="KW-1185">Reference proteome</keyword>
<feature type="binding site" evidence="3">
    <location>
        <position position="115"/>
    </location>
    <ligand>
        <name>substrate</name>
    </ligand>
</feature>
<dbReference type="RefSeq" id="WP_106159075.1">
    <property type="nucleotide sequence ID" value="NZ_PVTT01000001.1"/>
</dbReference>
<comment type="caution">
    <text evidence="5">The sequence shown here is derived from an EMBL/GenBank/DDBJ whole genome shotgun (WGS) entry which is preliminary data.</text>
</comment>
<dbReference type="SUPFAM" id="SSF63829">
    <property type="entry name" value="Calcium-dependent phosphotriesterase"/>
    <property type="match status" value="1"/>
</dbReference>
<keyword evidence="3" id="KW-0479">Metal-binding</keyword>
<dbReference type="AlphaFoldDB" id="A0A2T0X6N5"/>
<dbReference type="OrthoDB" id="2633250at2"/>
<name>A0A2T0X6N5_9RHOB</name>
<gene>
    <name evidence="5" type="ORF">BCF33_0179</name>
</gene>
<dbReference type="Gene3D" id="2.120.10.30">
    <property type="entry name" value="TolB, C-terminal domain"/>
    <property type="match status" value="1"/>
</dbReference>
<feature type="binding site" evidence="3">
    <location>
        <position position="192"/>
    </location>
    <ligand>
        <name>a divalent metal cation</name>
        <dbReference type="ChEBI" id="CHEBI:60240"/>
    </ligand>
</feature>
<dbReference type="PANTHER" id="PTHR10907:SF47">
    <property type="entry name" value="REGUCALCIN"/>
    <property type="match status" value="1"/>
</dbReference>
<feature type="binding site" evidence="3">
    <location>
        <position position="14"/>
    </location>
    <ligand>
        <name>a divalent metal cation</name>
        <dbReference type="ChEBI" id="CHEBI:60240"/>
    </ligand>
</feature>
<feature type="domain" description="SMP-30/Gluconolactonase/LRE-like region" evidence="4">
    <location>
        <begin position="12"/>
        <end position="251"/>
    </location>
</feature>
<dbReference type="GO" id="GO:0019853">
    <property type="term" value="P:L-ascorbic acid biosynthetic process"/>
    <property type="evidence" value="ECO:0007669"/>
    <property type="project" value="TreeGrafter"/>
</dbReference>
<dbReference type="Pfam" id="PF08450">
    <property type="entry name" value="SGL"/>
    <property type="match status" value="1"/>
</dbReference>
<protein>
    <submittedName>
        <fullName evidence="5">Sugar lactone lactonase YvrE</fullName>
    </submittedName>
</protein>
<feature type="binding site" evidence="3">
    <location>
        <position position="142"/>
    </location>
    <ligand>
        <name>a divalent metal cation</name>
        <dbReference type="ChEBI" id="CHEBI:60240"/>
    </ligand>
</feature>
<evidence type="ECO:0000256" key="1">
    <source>
        <dbReference type="ARBA" id="ARBA00008853"/>
    </source>
</evidence>
<evidence type="ECO:0000313" key="6">
    <source>
        <dbReference type="Proteomes" id="UP000238801"/>
    </source>
</evidence>
<dbReference type="InterPro" id="IPR013658">
    <property type="entry name" value="SGL"/>
</dbReference>
<organism evidence="5 6">
    <name type="scientific">Hasllibacter halocynthiae</name>
    <dbReference type="NCBI Taxonomy" id="595589"/>
    <lineage>
        <taxon>Bacteria</taxon>
        <taxon>Pseudomonadati</taxon>
        <taxon>Pseudomonadota</taxon>
        <taxon>Alphaproteobacteria</taxon>
        <taxon>Rhodobacterales</taxon>
        <taxon>Roseobacteraceae</taxon>
        <taxon>Hasllibacter</taxon>
    </lineage>
</organism>
<keyword evidence="3" id="KW-0862">Zinc</keyword>